<evidence type="ECO:0000313" key="3">
    <source>
        <dbReference type="Proteomes" id="UP000087171"/>
    </source>
</evidence>
<dbReference type="STRING" id="3827.A0A1S2XK98"/>
<keyword evidence="3" id="KW-1185">Reference proteome</keyword>
<keyword evidence="2" id="KW-0472">Membrane</keyword>
<dbReference type="eggNOG" id="ENOG502S8E1">
    <property type="taxonomic scope" value="Eukaryota"/>
</dbReference>
<dbReference type="Proteomes" id="UP000087171">
    <property type="component" value="Chromosome Ca2"/>
</dbReference>
<evidence type="ECO:0000256" key="1">
    <source>
        <dbReference type="SAM" id="MobiDB-lite"/>
    </source>
</evidence>
<organism evidence="3 4">
    <name type="scientific">Cicer arietinum</name>
    <name type="common">Chickpea</name>
    <name type="synonym">Garbanzo</name>
    <dbReference type="NCBI Taxonomy" id="3827"/>
    <lineage>
        <taxon>Eukaryota</taxon>
        <taxon>Viridiplantae</taxon>
        <taxon>Streptophyta</taxon>
        <taxon>Embryophyta</taxon>
        <taxon>Tracheophyta</taxon>
        <taxon>Spermatophyta</taxon>
        <taxon>Magnoliopsida</taxon>
        <taxon>eudicotyledons</taxon>
        <taxon>Gunneridae</taxon>
        <taxon>Pentapetalae</taxon>
        <taxon>rosids</taxon>
        <taxon>fabids</taxon>
        <taxon>Fabales</taxon>
        <taxon>Fabaceae</taxon>
        <taxon>Papilionoideae</taxon>
        <taxon>50 kb inversion clade</taxon>
        <taxon>NPAAA clade</taxon>
        <taxon>Hologalegina</taxon>
        <taxon>IRL clade</taxon>
        <taxon>Cicereae</taxon>
        <taxon>Cicer</taxon>
    </lineage>
</organism>
<name>A0A1S2XK98_CICAR</name>
<sequence length="106" mass="11760">MDTSSSNSNYFLPRLLFRVIVVVGLVCFIVFGSLLLVSGEGGTGQTTTTTQWSNERVLNKHDEQIVGKDNHEELDFNYMSKRRVPNGPDPIHNRRAGNSGRPPGQS</sequence>
<dbReference type="PANTHER" id="PTHR34277">
    <property type="entry name" value="CLAVATA3/ESR (CLE)-RELATED PROTEIN 26"/>
    <property type="match status" value="1"/>
</dbReference>
<dbReference type="AlphaFoldDB" id="A0A1S2XK98"/>
<keyword evidence="2" id="KW-1133">Transmembrane helix</keyword>
<dbReference type="PaxDb" id="3827-XP_004489947.1"/>
<dbReference type="GeneID" id="101512364"/>
<proteinExistence type="predicted"/>
<dbReference type="RefSeq" id="XP_004489947.1">
    <property type="nucleotide sequence ID" value="XM_004489890.2"/>
</dbReference>
<dbReference type="PANTHER" id="PTHR34277:SF2">
    <property type="entry name" value="CLAVATA3_ESR (CLE)-RELATED PROTEIN 26"/>
    <property type="match status" value="1"/>
</dbReference>
<evidence type="ECO:0000256" key="2">
    <source>
        <dbReference type="SAM" id="Phobius"/>
    </source>
</evidence>
<reference evidence="3" key="1">
    <citation type="journal article" date="2013" name="Nat. Biotechnol.">
        <title>Draft genome sequence of chickpea (Cicer arietinum) provides a resource for trait improvement.</title>
        <authorList>
            <person name="Varshney R.K."/>
            <person name="Song C."/>
            <person name="Saxena R.K."/>
            <person name="Azam S."/>
            <person name="Yu S."/>
            <person name="Sharpe A.G."/>
            <person name="Cannon S."/>
            <person name="Baek J."/>
            <person name="Rosen B.D."/>
            <person name="Tar'an B."/>
            <person name="Millan T."/>
            <person name="Zhang X."/>
            <person name="Ramsay L.D."/>
            <person name="Iwata A."/>
            <person name="Wang Y."/>
            <person name="Nelson W."/>
            <person name="Farmer A.D."/>
            <person name="Gaur P.M."/>
            <person name="Soderlund C."/>
            <person name="Penmetsa R.V."/>
            <person name="Xu C."/>
            <person name="Bharti A.K."/>
            <person name="He W."/>
            <person name="Winter P."/>
            <person name="Zhao S."/>
            <person name="Hane J.K."/>
            <person name="Carrasquilla-Garcia N."/>
            <person name="Condie J.A."/>
            <person name="Upadhyaya H.D."/>
            <person name="Luo M.C."/>
            <person name="Thudi M."/>
            <person name="Gowda C.L."/>
            <person name="Singh N.P."/>
            <person name="Lichtenzveig J."/>
            <person name="Gali K.K."/>
            <person name="Rubio J."/>
            <person name="Nadarajan N."/>
            <person name="Dolezel J."/>
            <person name="Bansal K.C."/>
            <person name="Xu X."/>
            <person name="Edwards D."/>
            <person name="Zhang G."/>
            <person name="Kahl G."/>
            <person name="Gil J."/>
            <person name="Singh K.B."/>
            <person name="Datta S.K."/>
            <person name="Jackson S.A."/>
            <person name="Wang J."/>
            <person name="Cook D.R."/>
        </authorList>
    </citation>
    <scope>NUCLEOTIDE SEQUENCE [LARGE SCALE GENOMIC DNA]</scope>
    <source>
        <strain evidence="3">cv. CDC Frontier</strain>
    </source>
</reference>
<dbReference type="KEGG" id="cam:101512364"/>
<feature type="region of interest" description="Disordered" evidence="1">
    <location>
        <begin position="76"/>
        <end position="106"/>
    </location>
</feature>
<feature type="region of interest" description="Disordered" evidence="1">
    <location>
        <begin position="38"/>
        <end position="64"/>
    </location>
</feature>
<evidence type="ECO:0000313" key="4">
    <source>
        <dbReference type="RefSeq" id="XP_004489947.1"/>
    </source>
</evidence>
<keyword evidence="2" id="KW-0812">Transmembrane</keyword>
<protein>
    <submittedName>
        <fullName evidence="4">CLAVATA3/ESR (CLE)-related protein 25</fullName>
    </submittedName>
</protein>
<reference evidence="4" key="2">
    <citation type="submission" date="2025-08" db="UniProtKB">
        <authorList>
            <consortium name="RefSeq"/>
        </authorList>
    </citation>
    <scope>IDENTIFICATION</scope>
    <source>
        <tissue evidence="4">Etiolated seedlings</tissue>
    </source>
</reference>
<dbReference type="OrthoDB" id="1910203at2759"/>
<gene>
    <name evidence="4" type="primary">LOC101512364</name>
</gene>
<accession>A0A1S2XK98</accession>
<feature type="transmembrane region" description="Helical" evidence="2">
    <location>
        <begin position="15"/>
        <end position="37"/>
    </location>
</feature>
<dbReference type="InterPro" id="IPR039316">
    <property type="entry name" value="CLE25/26"/>
</dbReference>